<feature type="domain" description="MIP18 family-like" evidence="1">
    <location>
        <begin position="30"/>
        <end position="92"/>
    </location>
</feature>
<protein>
    <submittedName>
        <fullName evidence="3">Phenylacetate-CoA oxygenase, PaaJ subunit</fullName>
    </submittedName>
</protein>
<dbReference type="PATRIC" id="fig|408015.6.peg.2833"/>
<dbReference type="SUPFAM" id="SSF117916">
    <property type="entry name" value="Fe-S cluster assembly (FSCA) domain-like"/>
    <property type="match status" value="1"/>
</dbReference>
<dbReference type="InterPro" id="IPR002744">
    <property type="entry name" value="MIP18-like"/>
</dbReference>
<dbReference type="Proteomes" id="UP000034034">
    <property type="component" value="Chromosome"/>
</dbReference>
<evidence type="ECO:0000313" key="4">
    <source>
        <dbReference type="Proteomes" id="UP000034034"/>
    </source>
</evidence>
<gene>
    <name evidence="3" type="ORF">SXIM_27960</name>
</gene>
<dbReference type="KEGG" id="sxi:SXIM_27960"/>
<dbReference type="HOGENOM" id="CLU_082133_1_0_11"/>
<dbReference type="Pfam" id="PF01883">
    <property type="entry name" value="FeS_assembly_P"/>
    <property type="match status" value="1"/>
</dbReference>
<dbReference type="InterPro" id="IPR056572">
    <property type="entry name" value="Zn_ribbon_PaaD"/>
</dbReference>
<organism evidence="3 4">
    <name type="scientific">Streptomyces xiamenensis</name>
    <dbReference type="NCBI Taxonomy" id="408015"/>
    <lineage>
        <taxon>Bacteria</taxon>
        <taxon>Bacillati</taxon>
        <taxon>Actinomycetota</taxon>
        <taxon>Actinomycetes</taxon>
        <taxon>Kitasatosporales</taxon>
        <taxon>Streptomycetaceae</taxon>
        <taxon>Streptomyces</taxon>
    </lineage>
</organism>
<evidence type="ECO:0000259" key="2">
    <source>
        <dbReference type="Pfam" id="PF23451"/>
    </source>
</evidence>
<proteinExistence type="predicted"/>
<accession>A0A0F7FUV5</accession>
<keyword evidence="4" id="KW-1185">Reference proteome</keyword>
<evidence type="ECO:0000313" key="3">
    <source>
        <dbReference type="EMBL" id="AKG44180.1"/>
    </source>
</evidence>
<dbReference type="InterPro" id="IPR052339">
    <property type="entry name" value="Fe-S_Maturation_MIP18"/>
</dbReference>
<dbReference type="Gene3D" id="3.30.300.130">
    <property type="entry name" value="Fe-S cluster assembly (FSCA)"/>
    <property type="match status" value="1"/>
</dbReference>
<dbReference type="InterPro" id="IPR011883">
    <property type="entry name" value="PaaD-like"/>
</dbReference>
<feature type="domain" description="PaaD zinc beta ribbon" evidence="2">
    <location>
        <begin position="137"/>
        <end position="177"/>
    </location>
</feature>
<dbReference type="EMBL" id="CP009922">
    <property type="protein sequence ID" value="AKG44180.1"/>
    <property type="molecule type" value="Genomic_DNA"/>
</dbReference>
<dbReference type="Pfam" id="PF23451">
    <property type="entry name" value="Zn_ribbon_PaaD"/>
    <property type="match status" value="1"/>
</dbReference>
<reference evidence="3" key="1">
    <citation type="submission" date="2019-08" db="EMBL/GenBank/DDBJ databases">
        <title>Complete genome sequence of a mangrove-derived Streptomyces xiamenensis.</title>
        <authorList>
            <person name="Xu J."/>
        </authorList>
    </citation>
    <scope>NUCLEOTIDE SEQUENCE</scope>
    <source>
        <strain evidence="3">318</strain>
    </source>
</reference>
<dbReference type="InterPro" id="IPR034904">
    <property type="entry name" value="FSCA_dom_sf"/>
</dbReference>
<sequence>MVSGAQRPTAAGTAPGVVSERERELYAVAGAVPDPELPVLTLAELGVLRAVRLPAPGRAEVELTPTYTGCPAVETMAADIGTALRAAGVAEVVVRTVLTPPWSTADITDSGRRKLRAAGIAPPRGGGGAGAGTPLTLAIHCPRCDAVDTPLISRFSGTACMELRRCAQCAEPFDHMKEI</sequence>
<dbReference type="PANTHER" id="PTHR42831">
    <property type="entry name" value="FE-S PROTEIN MATURATION AUXILIARY FACTOR YITW"/>
    <property type="match status" value="1"/>
</dbReference>
<dbReference type="STRING" id="408015.SXIM_27960"/>
<evidence type="ECO:0000259" key="1">
    <source>
        <dbReference type="Pfam" id="PF01883"/>
    </source>
</evidence>
<dbReference type="NCBIfam" id="TIGR02159">
    <property type="entry name" value="PA_CoA_Oxy4"/>
    <property type="match status" value="1"/>
</dbReference>
<dbReference type="AlphaFoldDB" id="A0A0F7FUV5"/>
<dbReference type="PANTHER" id="PTHR42831:SF3">
    <property type="entry name" value="1,2-PHENYLACETYL-COA EPOXIDASE, SUBUNIT D-RELATED"/>
    <property type="match status" value="1"/>
</dbReference>
<name>A0A0F7FUV5_9ACTN</name>